<feature type="transmembrane region" description="Helical" evidence="6">
    <location>
        <begin position="12"/>
        <end position="32"/>
    </location>
</feature>
<evidence type="ECO:0000256" key="6">
    <source>
        <dbReference type="RuleBase" id="RU363032"/>
    </source>
</evidence>
<feature type="transmembrane region" description="Helical" evidence="6">
    <location>
        <begin position="378"/>
        <end position="400"/>
    </location>
</feature>
<keyword evidence="2 6" id="KW-0813">Transport</keyword>
<keyword evidence="4 6" id="KW-1133">Transmembrane helix</keyword>
<evidence type="ECO:0000256" key="5">
    <source>
        <dbReference type="ARBA" id="ARBA00023136"/>
    </source>
</evidence>
<keyword evidence="3 6" id="KW-0812">Transmembrane</keyword>
<comment type="similarity">
    <text evidence="6">Belongs to the binding-protein-dependent transport system permease family.</text>
</comment>
<proteinExistence type="inferred from homology"/>
<dbReference type="InterPro" id="IPR035906">
    <property type="entry name" value="MetI-like_sf"/>
</dbReference>
<name>A0A1U7PKE7_9BACI</name>
<feature type="domain" description="ABC transmembrane type-1" evidence="7">
    <location>
        <begin position="59"/>
        <end position="261"/>
    </location>
</feature>
<dbReference type="STRING" id="550447.SAMN05428946_0924"/>
<feature type="transmembrane region" description="Helical" evidence="6">
    <location>
        <begin position="65"/>
        <end position="84"/>
    </location>
</feature>
<feature type="transmembrane region" description="Helical" evidence="6">
    <location>
        <begin position="469"/>
        <end position="487"/>
    </location>
</feature>
<dbReference type="PANTHER" id="PTHR43496">
    <property type="entry name" value="PROTEIN LPLB"/>
    <property type="match status" value="1"/>
</dbReference>
<dbReference type="Gene3D" id="1.10.3720.10">
    <property type="entry name" value="MetI-like"/>
    <property type="match status" value="2"/>
</dbReference>
<feature type="transmembrane region" description="Helical" evidence="6">
    <location>
        <begin position="240"/>
        <end position="264"/>
    </location>
</feature>
<feature type="transmembrane region" description="Helical" evidence="6">
    <location>
        <begin position="193"/>
        <end position="220"/>
    </location>
</feature>
<feature type="transmembrane region" description="Helical" evidence="6">
    <location>
        <begin position="344"/>
        <end position="366"/>
    </location>
</feature>
<evidence type="ECO:0000313" key="8">
    <source>
        <dbReference type="EMBL" id="SIT72974.1"/>
    </source>
</evidence>
<feature type="transmembrane region" description="Helical" evidence="6">
    <location>
        <begin position="289"/>
        <end position="313"/>
    </location>
</feature>
<dbReference type="GO" id="GO:0055085">
    <property type="term" value="P:transmembrane transport"/>
    <property type="evidence" value="ECO:0007669"/>
    <property type="project" value="InterPro"/>
</dbReference>
<feature type="transmembrane region" description="Helical" evidence="6">
    <location>
        <begin position="553"/>
        <end position="571"/>
    </location>
</feature>
<keyword evidence="9" id="KW-1185">Reference proteome</keyword>
<evidence type="ECO:0000256" key="2">
    <source>
        <dbReference type="ARBA" id="ARBA00022448"/>
    </source>
</evidence>
<dbReference type="CDD" id="cd06261">
    <property type="entry name" value="TM_PBP2"/>
    <property type="match status" value="2"/>
</dbReference>
<evidence type="ECO:0000256" key="4">
    <source>
        <dbReference type="ARBA" id="ARBA00022989"/>
    </source>
</evidence>
<evidence type="ECO:0000259" key="7">
    <source>
        <dbReference type="PROSITE" id="PS50928"/>
    </source>
</evidence>
<dbReference type="Gene3D" id="3.40.190.10">
    <property type="entry name" value="Periplasmic binding protein-like II"/>
    <property type="match status" value="2"/>
</dbReference>
<feature type="transmembrane region" description="Helical" evidence="6">
    <location>
        <begin position="507"/>
        <end position="524"/>
    </location>
</feature>
<dbReference type="Proteomes" id="UP000187550">
    <property type="component" value="Unassembled WGS sequence"/>
</dbReference>
<evidence type="ECO:0000256" key="1">
    <source>
        <dbReference type="ARBA" id="ARBA00004141"/>
    </source>
</evidence>
<accession>A0A1U7PKE7</accession>
<dbReference type="Pfam" id="PF00528">
    <property type="entry name" value="BPD_transp_1"/>
    <property type="match status" value="2"/>
</dbReference>
<feature type="transmembrane region" description="Helical" evidence="6">
    <location>
        <begin position="96"/>
        <end position="117"/>
    </location>
</feature>
<sequence>MTGERRGMRGLYIALIVLLAVLLAAPLAVLAFRSFRTDAGTGLDNYQSVLTDSGLVGAFWNSVKISGLTAAVTTILAFLLGYALHCTRLPGRFKSVVKTGILVPMLLPTITYGFAIIYSYGNQGLMTRLFGGNGPDIYGFGGLLIGYVIYTLPPAFLLIQDAFKYVDRKFILVSKLMGDSPLRSFGNTIVRPMAGAAGGAFVLSFVLSFTDFGIPASIGGNYEVVATMLYQAMLGSIPDFGRGAVIAIAMLLPALFCMFLLGWLERFNFRHEAGSETGPPQNRLRDAGFGLVCLLTLAGMASVFAVMFISPFMGGFPYDLNFTFKHVKKVFASRDLLHSFRNSVAVAILTAVIGTVIAYAAALLSARTPLRGRRVLDGASMVTNAVPGMVLGLAYLMLFSGSPLKGTLIILVLCNLAHFFTTPYLMAKNAFSKMPPSYEKTGELLGDSWTRTVFRVLVPNSGATLTAMFGYYFINSMVTISGVIFLVSADTSLVASKIKELQHFGQFNEIFVLSLLIFFTNLAVKRAGDRIEAQFLASAAGTASGGGKSRFRVALPAAIAIVFLSFAFLGGPGNAARATITIQTNGDEEAVSAMKTALDEAGYEGRYQVQSLGTSELGGKLLAEGKRIDADIVTMSSYFLETAQQEHGMFAELAGTGSPLEKQPAYYRPILALTGSIFINPAVLEERGLPVPESVLELADPAYQGLISIPNLLDSSTGWLLVQAVIHEYGEKEGQKMFRQLLENAGPHLESSGSGPLKKVLAGETAAGFGLRNQAIAANKQGMPVETVDPAEGNFSITEFVAVIDREDEQTDLAKEMAAALIEYGREELLRHYPVPLYEGEKVAPENRPGHPKAFGQPLTVELLESHQQWFIDAKDRP</sequence>
<dbReference type="EMBL" id="FTPL01000001">
    <property type="protein sequence ID" value="SIT72974.1"/>
    <property type="molecule type" value="Genomic_DNA"/>
</dbReference>
<gene>
    <name evidence="8" type="ORF">SAMN05428946_0924</name>
</gene>
<protein>
    <submittedName>
        <fullName evidence="8">Iron(III) transport system permease protein</fullName>
    </submittedName>
</protein>
<dbReference type="SUPFAM" id="SSF161098">
    <property type="entry name" value="MetI-like"/>
    <property type="match status" value="2"/>
</dbReference>
<feature type="transmembrane region" description="Helical" evidence="6">
    <location>
        <begin position="137"/>
        <end position="159"/>
    </location>
</feature>
<dbReference type="GO" id="GO:0005886">
    <property type="term" value="C:plasma membrane"/>
    <property type="evidence" value="ECO:0007669"/>
    <property type="project" value="UniProtKB-SubCell"/>
</dbReference>
<organism evidence="8 9">
    <name type="scientific">Edaphobacillus lindanitolerans</name>
    <dbReference type="NCBI Taxonomy" id="550447"/>
    <lineage>
        <taxon>Bacteria</taxon>
        <taxon>Bacillati</taxon>
        <taxon>Bacillota</taxon>
        <taxon>Bacilli</taxon>
        <taxon>Bacillales</taxon>
        <taxon>Bacillaceae</taxon>
        <taxon>Edaphobacillus</taxon>
    </lineage>
</organism>
<feature type="transmembrane region" description="Helical" evidence="6">
    <location>
        <begin position="406"/>
        <end position="427"/>
    </location>
</feature>
<dbReference type="SUPFAM" id="SSF53850">
    <property type="entry name" value="Periplasmic binding protein-like II"/>
    <property type="match status" value="1"/>
</dbReference>
<evidence type="ECO:0000313" key="9">
    <source>
        <dbReference type="Proteomes" id="UP000187550"/>
    </source>
</evidence>
<dbReference type="InterPro" id="IPR000515">
    <property type="entry name" value="MetI-like"/>
</dbReference>
<dbReference type="PANTHER" id="PTHR43496:SF1">
    <property type="entry name" value="POLYGALACTURONAN_RHAMNOGALACTURONAN TRANSPORT SYSTEM PERMEASE PROTEIN YTEP"/>
    <property type="match status" value="1"/>
</dbReference>
<reference evidence="9" key="1">
    <citation type="submission" date="2017-01" db="EMBL/GenBank/DDBJ databases">
        <authorList>
            <person name="Varghese N."/>
            <person name="Submissions S."/>
        </authorList>
    </citation>
    <scope>NUCLEOTIDE SEQUENCE [LARGE SCALE GENOMIC DNA]</scope>
    <source>
        <strain evidence="9">MNA4</strain>
    </source>
</reference>
<dbReference type="PROSITE" id="PS50928">
    <property type="entry name" value="ABC_TM1"/>
    <property type="match status" value="2"/>
</dbReference>
<evidence type="ECO:0000256" key="3">
    <source>
        <dbReference type="ARBA" id="ARBA00022692"/>
    </source>
</evidence>
<feature type="domain" description="ABC transmembrane type-1" evidence="7">
    <location>
        <begin position="340"/>
        <end position="528"/>
    </location>
</feature>
<dbReference type="RefSeq" id="WP_076757152.1">
    <property type="nucleotide sequence ID" value="NZ_FTPL01000001.1"/>
</dbReference>
<dbReference type="Pfam" id="PF13343">
    <property type="entry name" value="SBP_bac_6"/>
    <property type="match status" value="1"/>
</dbReference>
<comment type="subcellular location">
    <subcellularLocation>
        <location evidence="6">Cell membrane</location>
        <topology evidence="6">Multi-pass membrane protein</topology>
    </subcellularLocation>
    <subcellularLocation>
        <location evidence="1">Membrane</location>
        <topology evidence="1">Multi-pass membrane protein</topology>
    </subcellularLocation>
</comment>
<dbReference type="AlphaFoldDB" id="A0A1U7PKE7"/>
<keyword evidence="5 6" id="KW-0472">Membrane</keyword>